<dbReference type="SUPFAM" id="SSF48239">
    <property type="entry name" value="Terpenoid cyclases/Protein prenyltransferases"/>
    <property type="match status" value="1"/>
</dbReference>
<evidence type="ECO:0000259" key="2">
    <source>
        <dbReference type="Pfam" id="PF00432"/>
    </source>
</evidence>
<dbReference type="InterPro" id="IPR001330">
    <property type="entry name" value="Prenyltrans"/>
</dbReference>
<protein>
    <submittedName>
        <fullName evidence="3">Probable beta-subunit of geranylgeranyltransferase or farnesyltransferase</fullName>
    </submittedName>
</protein>
<dbReference type="RefSeq" id="WP_007277286.1">
    <property type="nucleotide sequence ID" value="NZ_ABCK01000003.1"/>
</dbReference>
<dbReference type="Proteomes" id="UP000004947">
    <property type="component" value="Unassembled WGS sequence"/>
</dbReference>
<dbReference type="CDD" id="cd00688">
    <property type="entry name" value="ISOPREN_C2_like"/>
    <property type="match status" value="1"/>
</dbReference>
<proteinExistence type="predicted"/>
<keyword evidence="4" id="KW-1185">Reference proteome</keyword>
<evidence type="ECO:0000313" key="4">
    <source>
        <dbReference type="Proteomes" id="UP000004947"/>
    </source>
</evidence>
<sequence>MRNETSAFYFRQSELNALANGASLLSNEQRENTIQYLQSYISNKVFTCDKPEELLNLAWHCFACLKSLDGLSKYEESLFNTLNQAPNIQHMDLQGLEAFTACWSLLKNYSPDKFLATDISEHLIQIRCPDLSWSHIKRSPYSSIYGSWLAFSSYQNIEKPIPEELKVLELLKAMKAKDEAYGHQKEAEHGSIASTYFAICLLKSIEEEPSHQLSHWLSEQQADDGGFLATSIMPFGDIHSTAQALHSLSILGHDLSSIKQTSLAFICDHYHDRGGFTAHCRELQADPISTYYGLMTLGLIDDYLSL</sequence>
<comment type="caution">
    <text evidence="3">The sequence shown here is derived from an EMBL/GenBank/DDBJ whole genome shotgun (WGS) entry which is preliminary data.</text>
</comment>
<dbReference type="EMBL" id="ABCK01000003">
    <property type="protein sequence ID" value="EDM28984.1"/>
    <property type="molecule type" value="Genomic_DNA"/>
</dbReference>
<dbReference type="GO" id="GO:0016740">
    <property type="term" value="F:transferase activity"/>
    <property type="evidence" value="ECO:0007669"/>
    <property type="project" value="UniProtKB-KW"/>
</dbReference>
<dbReference type="OrthoDB" id="257049at2"/>
<evidence type="ECO:0000256" key="1">
    <source>
        <dbReference type="ARBA" id="ARBA00022737"/>
    </source>
</evidence>
<dbReference type="eggNOG" id="COG5029">
    <property type="taxonomic scope" value="Bacteria"/>
</dbReference>
<feature type="domain" description="Prenyltransferase alpha-alpha toroid" evidence="2">
    <location>
        <begin position="202"/>
        <end position="301"/>
    </location>
</feature>
<reference evidence="3 4" key="1">
    <citation type="journal article" date="2010" name="J. Bacteriol.">
        <title>Genome sequence of Lentisphaera araneosa HTCC2155T, the type species of the order Lentisphaerales in the phylum Lentisphaerae.</title>
        <authorList>
            <person name="Thrash J.C."/>
            <person name="Cho J.C."/>
            <person name="Vergin K.L."/>
            <person name="Morris R.M."/>
            <person name="Giovannoni S.J."/>
        </authorList>
    </citation>
    <scope>NUCLEOTIDE SEQUENCE [LARGE SCALE GENOMIC DNA]</scope>
    <source>
        <strain evidence="3 4">HTCC2155</strain>
    </source>
</reference>
<dbReference type="Gene3D" id="1.50.10.20">
    <property type="match status" value="1"/>
</dbReference>
<evidence type="ECO:0000313" key="3">
    <source>
        <dbReference type="EMBL" id="EDM28984.1"/>
    </source>
</evidence>
<organism evidence="3 4">
    <name type="scientific">Lentisphaera araneosa HTCC2155</name>
    <dbReference type="NCBI Taxonomy" id="313628"/>
    <lineage>
        <taxon>Bacteria</taxon>
        <taxon>Pseudomonadati</taxon>
        <taxon>Lentisphaerota</taxon>
        <taxon>Lentisphaeria</taxon>
        <taxon>Lentisphaerales</taxon>
        <taxon>Lentisphaeraceae</taxon>
        <taxon>Lentisphaera</taxon>
    </lineage>
</organism>
<keyword evidence="3" id="KW-0808">Transferase</keyword>
<dbReference type="AlphaFoldDB" id="A6DHA1"/>
<keyword evidence="1" id="KW-0677">Repeat</keyword>
<dbReference type="Pfam" id="PF00432">
    <property type="entry name" value="Prenyltrans"/>
    <property type="match status" value="1"/>
</dbReference>
<dbReference type="InterPro" id="IPR008930">
    <property type="entry name" value="Terpenoid_cyclase/PrenylTrfase"/>
</dbReference>
<accession>A6DHA1</accession>
<name>A6DHA1_9BACT</name>
<gene>
    <name evidence="3" type="ORF">LNTAR_14247</name>
</gene>